<dbReference type="InterPro" id="IPR036322">
    <property type="entry name" value="WD40_repeat_dom_sf"/>
</dbReference>
<dbReference type="PROSITE" id="PS50082">
    <property type="entry name" value="WD_REPEATS_2"/>
    <property type="match status" value="2"/>
</dbReference>
<organism evidence="5 6">
    <name type="scientific">Stylophora pistillata</name>
    <name type="common">Smooth cauliflower coral</name>
    <dbReference type="NCBI Taxonomy" id="50429"/>
    <lineage>
        <taxon>Eukaryota</taxon>
        <taxon>Metazoa</taxon>
        <taxon>Cnidaria</taxon>
        <taxon>Anthozoa</taxon>
        <taxon>Hexacorallia</taxon>
        <taxon>Scleractinia</taxon>
        <taxon>Astrocoeniina</taxon>
        <taxon>Pocilloporidae</taxon>
        <taxon>Stylophora</taxon>
    </lineage>
</organism>
<comment type="caution">
    <text evidence="5">The sequence shown here is derived from an EMBL/GenBank/DDBJ whole genome shotgun (WGS) entry which is preliminary data.</text>
</comment>
<keyword evidence="3" id="KW-0677">Repeat</keyword>
<feature type="repeat" description="WD" evidence="4">
    <location>
        <begin position="182"/>
        <end position="223"/>
    </location>
</feature>
<dbReference type="SMART" id="SM00320">
    <property type="entry name" value="WD40"/>
    <property type="match status" value="6"/>
</dbReference>
<dbReference type="AlphaFoldDB" id="A0A2B4SRY0"/>
<dbReference type="GO" id="GO:0000346">
    <property type="term" value="C:transcription export complex"/>
    <property type="evidence" value="ECO:0007669"/>
    <property type="project" value="TreeGrafter"/>
</dbReference>
<dbReference type="InterPro" id="IPR015943">
    <property type="entry name" value="WD40/YVTN_repeat-like_dom_sf"/>
</dbReference>
<feature type="repeat" description="WD" evidence="4">
    <location>
        <begin position="149"/>
        <end position="181"/>
    </location>
</feature>
<dbReference type="GO" id="GO:0006406">
    <property type="term" value="P:mRNA export from nucleus"/>
    <property type="evidence" value="ECO:0007669"/>
    <property type="project" value="TreeGrafter"/>
</dbReference>
<sequence length="362" mass="39897">MKGQSDKVVFVSADFLEAANTKMAADLQNQIYQKRLELHTIVFAVAFSPCGNFLAACNNFGQIAVFSITSALAPDASSDKKRPIIFFQGHSNPIYSLISTDKFLISGGSSEIHGWRWDEILDKTEAPSPAWTLQPPAARASLDIPETNALVFAEQEDTLFSGCGDNNIYLWDLESGTCKNTLSGHWDYIQCLTLRTKHSQCVSGAEDGTVRLWDYRTKGFMTDIIEPCKNEDIHRPHLGSWIGCVTVDESEDWLVCGGGPSLSVWHLRSMTCTSVLKTASSQQSALLHDDLILSAGSEPTVFHWQINGDPKTHVPCTPNSVFTMQINDKSPKNKVLAVGGYSADIDVFTNFGYKALSFKFSH</sequence>
<evidence type="ECO:0000256" key="3">
    <source>
        <dbReference type="ARBA" id="ARBA00022737"/>
    </source>
</evidence>
<accession>A0A2B4SRY0</accession>
<dbReference type="PROSITE" id="PS50294">
    <property type="entry name" value="WD_REPEATS_REGION"/>
    <property type="match status" value="1"/>
</dbReference>
<evidence type="ECO:0000313" key="5">
    <source>
        <dbReference type="EMBL" id="PFX31869.1"/>
    </source>
</evidence>
<comment type="similarity">
    <text evidence="1">Belongs to the WD repeat THOC6 family.</text>
</comment>
<dbReference type="Gene3D" id="2.130.10.10">
    <property type="entry name" value="YVTN repeat-like/Quinoprotein amine dehydrogenase"/>
    <property type="match status" value="2"/>
</dbReference>
<proteinExistence type="inferred from homology"/>
<name>A0A2B4SRY0_STYPI</name>
<dbReference type="InterPro" id="IPR001680">
    <property type="entry name" value="WD40_rpt"/>
</dbReference>
<dbReference type="GO" id="GO:0000347">
    <property type="term" value="C:THO complex"/>
    <property type="evidence" value="ECO:0007669"/>
    <property type="project" value="TreeGrafter"/>
</dbReference>
<dbReference type="OrthoDB" id="273067at2759"/>
<dbReference type="Pfam" id="PF00400">
    <property type="entry name" value="WD40"/>
    <property type="match status" value="4"/>
</dbReference>
<reference evidence="6" key="1">
    <citation type="journal article" date="2017" name="bioRxiv">
        <title>Comparative analysis of the genomes of Stylophora pistillata and Acropora digitifera provides evidence for extensive differences between species of corals.</title>
        <authorList>
            <person name="Voolstra C.R."/>
            <person name="Li Y."/>
            <person name="Liew Y.J."/>
            <person name="Baumgarten S."/>
            <person name="Zoccola D."/>
            <person name="Flot J.-F."/>
            <person name="Tambutte S."/>
            <person name="Allemand D."/>
            <person name="Aranda M."/>
        </authorList>
    </citation>
    <scope>NUCLEOTIDE SEQUENCE [LARGE SCALE GENOMIC DNA]</scope>
</reference>
<evidence type="ECO:0000313" key="6">
    <source>
        <dbReference type="Proteomes" id="UP000225706"/>
    </source>
</evidence>
<dbReference type="PANTHER" id="PTHR44411">
    <property type="entry name" value="THO COMPLEX SUBUNIT 6 HOMOLOG"/>
    <property type="match status" value="1"/>
</dbReference>
<dbReference type="PANTHER" id="PTHR44411:SF1">
    <property type="entry name" value="THO COMPLEX SUBUNIT 6 HOMOLOG"/>
    <property type="match status" value="1"/>
</dbReference>
<dbReference type="InterPro" id="IPR019775">
    <property type="entry name" value="WD40_repeat_CS"/>
</dbReference>
<dbReference type="Proteomes" id="UP000225706">
    <property type="component" value="Unassembled WGS sequence"/>
</dbReference>
<gene>
    <name evidence="5" type="primary">thoc6</name>
    <name evidence="5" type="ORF">AWC38_SpisGene3277</name>
</gene>
<keyword evidence="2 4" id="KW-0853">WD repeat</keyword>
<keyword evidence="6" id="KW-1185">Reference proteome</keyword>
<dbReference type="InterPro" id="IPR042626">
    <property type="entry name" value="THOC6"/>
</dbReference>
<dbReference type="PROSITE" id="PS00678">
    <property type="entry name" value="WD_REPEATS_1"/>
    <property type="match status" value="1"/>
</dbReference>
<protein>
    <submittedName>
        <fullName evidence="5">THO complex subunit 6-like</fullName>
    </submittedName>
</protein>
<dbReference type="SUPFAM" id="SSF50978">
    <property type="entry name" value="WD40 repeat-like"/>
    <property type="match status" value="1"/>
</dbReference>
<evidence type="ECO:0000256" key="2">
    <source>
        <dbReference type="ARBA" id="ARBA00022574"/>
    </source>
</evidence>
<dbReference type="STRING" id="50429.A0A2B4SRY0"/>
<evidence type="ECO:0000256" key="4">
    <source>
        <dbReference type="PROSITE-ProRule" id="PRU00221"/>
    </source>
</evidence>
<dbReference type="EMBL" id="LSMT01000030">
    <property type="protein sequence ID" value="PFX31869.1"/>
    <property type="molecule type" value="Genomic_DNA"/>
</dbReference>
<evidence type="ECO:0000256" key="1">
    <source>
        <dbReference type="ARBA" id="ARBA00009728"/>
    </source>
</evidence>